<evidence type="ECO:0000256" key="2">
    <source>
        <dbReference type="ARBA" id="ARBA00023015"/>
    </source>
</evidence>
<evidence type="ECO:0000313" key="9">
    <source>
        <dbReference type="Proteomes" id="UP000837801"/>
    </source>
</evidence>
<dbReference type="CDD" id="cd12148">
    <property type="entry name" value="fungal_TF_MHR"/>
    <property type="match status" value="1"/>
</dbReference>
<evidence type="ECO:0000256" key="5">
    <source>
        <dbReference type="ARBA" id="ARBA00023242"/>
    </source>
</evidence>
<feature type="region of interest" description="Disordered" evidence="6">
    <location>
        <begin position="425"/>
        <end position="455"/>
    </location>
</feature>
<evidence type="ECO:0000256" key="6">
    <source>
        <dbReference type="SAM" id="MobiDB-lite"/>
    </source>
</evidence>
<dbReference type="GO" id="GO:0008270">
    <property type="term" value="F:zinc ion binding"/>
    <property type="evidence" value="ECO:0007669"/>
    <property type="project" value="InterPro"/>
</dbReference>
<dbReference type="GO" id="GO:0003677">
    <property type="term" value="F:DNA binding"/>
    <property type="evidence" value="ECO:0007669"/>
    <property type="project" value="UniProtKB-KW"/>
</dbReference>
<keyword evidence="1" id="KW-0479">Metal-binding</keyword>
<dbReference type="Proteomes" id="UP000837801">
    <property type="component" value="Unassembled WGS sequence"/>
</dbReference>
<evidence type="ECO:0000256" key="4">
    <source>
        <dbReference type="ARBA" id="ARBA00023163"/>
    </source>
</evidence>
<keyword evidence="9" id="KW-1185">Reference proteome</keyword>
<feature type="region of interest" description="Disordered" evidence="6">
    <location>
        <begin position="283"/>
        <end position="302"/>
    </location>
</feature>
<proteinExistence type="predicted"/>
<feature type="region of interest" description="Disordered" evidence="6">
    <location>
        <begin position="1116"/>
        <end position="1154"/>
    </location>
</feature>
<dbReference type="SUPFAM" id="SSF57701">
    <property type="entry name" value="Zn2/Cys6 DNA-binding domain"/>
    <property type="match status" value="1"/>
</dbReference>
<dbReference type="CDD" id="cd14724">
    <property type="entry name" value="ZIP_Gal4-like_1"/>
    <property type="match status" value="1"/>
</dbReference>
<dbReference type="InterPro" id="IPR050675">
    <property type="entry name" value="OAF3"/>
</dbReference>
<organism evidence="8 9">
    <name type="scientific">[Candida] railenensis</name>
    <dbReference type="NCBI Taxonomy" id="45579"/>
    <lineage>
        <taxon>Eukaryota</taxon>
        <taxon>Fungi</taxon>
        <taxon>Dikarya</taxon>
        <taxon>Ascomycota</taxon>
        <taxon>Saccharomycotina</taxon>
        <taxon>Pichiomycetes</taxon>
        <taxon>Debaryomycetaceae</taxon>
        <taxon>Kurtzmaniella</taxon>
    </lineage>
</organism>
<dbReference type="PROSITE" id="PS00463">
    <property type="entry name" value="ZN2_CY6_FUNGAL_1"/>
    <property type="match status" value="1"/>
</dbReference>
<comment type="caution">
    <text evidence="8">The sequence shown here is derived from an EMBL/GenBank/DDBJ whole genome shotgun (WGS) entry which is preliminary data.</text>
</comment>
<keyword evidence="3" id="KW-0238">DNA-binding</keyword>
<accession>A0A9P0QR79</accession>
<reference evidence="8" key="1">
    <citation type="submission" date="2022-03" db="EMBL/GenBank/DDBJ databases">
        <authorList>
            <person name="Legras J.-L."/>
            <person name="Devillers H."/>
            <person name="Grondin C."/>
        </authorList>
    </citation>
    <scope>NUCLEOTIDE SEQUENCE</scope>
    <source>
        <strain evidence="8">CLIB 1423</strain>
    </source>
</reference>
<dbReference type="PROSITE" id="PS50048">
    <property type="entry name" value="ZN2_CY6_FUNGAL_2"/>
    <property type="match status" value="1"/>
</dbReference>
<keyword evidence="2" id="KW-0805">Transcription regulation</keyword>
<dbReference type="GO" id="GO:0000981">
    <property type="term" value="F:DNA-binding transcription factor activity, RNA polymerase II-specific"/>
    <property type="evidence" value="ECO:0007669"/>
    <property type="project" value="InterPro"/>
</dbReference>
<dbReference type="InterPro" id="IPR001138">
    <property type="entry name" value="Zn2Cys6_DnaBD"/>
</dbReference>
<evidence type="ECO:0000313" key="8">
    <source>
        <dbReference type="EMBL" id="CAH2352908.1"/>
    </source>
</evidence>
<evidence type="ECO:0000256" key="3">
    <source>
        <dbReference type="ARBA" id="ARBA00023125"/>
    </source>
</evidence>
<dbReference type="PANTHER" id="PTHR31069">
    <property type="entry name" value="OLEATE-ACTIVATED TRANSCRIPTION FACTOR 1-RELATED"/>
    <property type="match status" value="1"/>
</dbReference>
<dbReference type="EMBL" id="CAKXYY010000008">
    <property type="protein sequence ID" value="CAH2352908.1"/>
    <property type="molecule type" value="Genomic_DNA"/>
</dbReference>
<protein>
    <submittedName>
        <fullName evidence="8">Multidrug resistance regulator 1</fullName>
    </submittedName>
</protein>
<sequence length="1307" mass="148584">MSEDVKKRNRLTLVCSYCKKRKVKCDKGRPCSACIKHNVGHLCSYTENPWIDSVGAKHDGETVGNVPRFIVKNNTTETPPVNYGQYEHQQQVERPLNSSLPPEYHGQTPPLHRGAYPTQPTQALAPYSLQQPPQSVQAPVGYQTVTGVTSQYPQVNLNSNVKASEKTYLPQYTSATPAAEPIIQAQPMVVQEGVVQSELDALKDKIRQIEASITVANLAQPNTSVASQHLTTPGSPKAKSQVNSMQQNYSNQLKPLHQAVAPQTQAQYFQQQLGDTKRTISTPSSAFDHTSPLPANNVEKGTRSNSIQLPPLMWSNPHLRASVFEKDRVNNSNGSGGRKVTDSLAGMNPVESDADHFNLYEGYTPIHIRDSTRRTNYGPFSWLSIMRKDPALLILWQCLANPTKEAKEKSLMQKSGVYPHVIDDKKVQPSNGSKGVEHQTDFTGNSEHPSSKSRTMGCITIIDIENHEENSHPIKKRFKYADSDDRFREMALDRDGYNDIRPYQDLKRQSSSNQEEDGKSNSSVAGTEIHGSKANRNAPPGGDTVNRSTLAPDKSIQKMNENTISLGLTLFDRKIDQELKLIEKIQVMLPEKRIIWILIHKYFAVVYPFLPIIDEFNFVKEMSRILGPEEKKEDYSNKECDKFELQVEKRLDFANLGILLIMLRITYLSLFTNRSSLNEQNLNSTDTSAKATELKLLLTNPISMDIVYLAQLCLDQFSLMQQSNLEVLKCSLFMRFYHKFAPEEGDGLDGGDSQISTGMLVRMAYSLGINREPDNYPEILQNPRENNITRKLWGSLVISDLILSISYGSPLNTDPKHSDIKAPYHVPGNENISNTDIEKFVISTFDNVANFYNYARELLDICLSIKGKINLQYLTSKISEFEVYCVQTFGDIESYLVPFDEKVYSYPFSKCQKCKCAIMMRILVISLLFHIYLYYEKKNNIDLTFFYMKKLLQISLCELLPTYSRLVWNMHRDFGDASMLFLNPTIEEIMHKSNHLNFVVIIRLNATIYRMKKDPLHQKRCLEDMNYALKYSKLCKLSAKLEKSIAMCVSTMSRLTSRYYYAWRVVKSNTYFLNKVYEENAMKVFENVPEVRFPDVSVDQIDELIELADVPLRTRSKKDERGEADQQKNEENTNNYEADKTNNIDKDTGPPKLTHSVLGLEGSKHPNHLLSTKGGTDLGTSASEQEEVFDNDTIDKLWYNLASKKVQNDSDNHNNGHYPNVQGKNNNYNAQNVQGAYHEANNFKSNGVALENSNLRGEYNRIDANNNPSFGPLINTPFPEEDPISYLREFDLLPFDMDDFSRIYRLD</sequence>
<feature type="compositionally biased region" description="Basic and acidic residues" evidence="6">
    <location>
        <begin position="498"/>
        <end position="508"/>
    </location>
</feature>
<dbReference type="GO" id="GO:0006351">
    <property type="term" value="P:DNA-templated transcription"/>
    <property type="evidence" value="ECO:0007669"/>
    <property type="project" value="InterPro"/>
</dbReference>
<keyword evidence="5" id="KW-0539">Nucleus</keyword>
<dbReference type="PANTHER" id="PTHR31069:SF12">
    <property type="entry name" value="TRANSCRIPTION FACTOR DOMAIN-CONTAINING PROTEIN"/>
    <property type="match status" value="1"/>
</dbReference>
<feature type="compositionally biased region" description="Basic and acidic residues" evidence="6">
    <location>
        <begin position="1117"/>
        <end position="1149"/>
    </location>
</feature>
<feature type="region of interest" description="Disordered" evidence="6">
    <location>
        <begin position="498"/>
        <end position="556"/>
    </location>
</feature>
<dbReference type="Pfam" id="PF00172">
    <property type="entry name" value="Zn_clus"/>
    <property type="match status" value="1"/>
</dbReference>
<keyword evidence="4" id="KW-0804">Transcription</keyword>
<dbReference type="SMART" id="SM00906">
    <property type="entry name" value="Fungal_trans"/>
    <property type="match status" value="1"/>
</dbReference>
<dbReference type="OrthoDB" id="2943660at2759"/>
<gene>
    <name evidence="8" type="ORF">CLIB1423_08S03884</name>
</gene>
<evidence type="ECO:0000256" key="1">
    <source>
        <dbReference type="ARBA" id="ARBA00022723"/>
    </source>
</evidence>
<feature type="compositionally biased region" description="Polar residues" evidence="6">
    <location>
        <begin position="1169"/>
        <end position="1180"/>
    </location>
</feature>
<dbReference type="InterPro" id="IPR007219">
    <property type="entry name" value="XnlR_reg_dom"/>
</dbReference>
<feature type="region of interest" description="Disordered" evidence="6">
    <location>
        <begin position="1161"/>
        <end position="1180"/>
    </location>
</feature>
<dbReference type="Gene3D" id="4.10.240.10">
    <property type="entry name" value="Zn(2)-C6 fungal-type DNA-binding domain"/>
    <property type="match status" value="1"/>
</dbReference>
<feature type="domain" description="Zn(2)-C6 fungal-type" evidence="7">
    <location>
        <begin position="14"/>
        <end position="45"/>
    </location>
</feature>
<dbReference type="InterPro" id="IPR036864">
    <property type="entry name" value="Zn2-C6_fun-type_DNA-bd_sf"/>
</dbReference>
<feature type="compositionally biased region" description="Polar residues" evidence="6">
    <location>
        <begin position="441"/>
        <end position="454"/>
    </location>
</feature>
<dbReference type="SMART" id="SM00066">
    <property type="entry name" value="GAL4"/>
    <property type="match status" value="1"/>
</dbReference>
<dbReference type="CDD" id="cd00067">
    <property type="entry name" value="GAL4"/>
    <property type="match status" value="1"/>
</dbReference>
<dbReference type="Pfam" id="PF04082">
    <property type="entry name" value="Fungal_trans"/>
    <property type="match status" value="1"/>
</dbReference>
<evidence type="ECO:0000259" key="7">
    <source>
        <dbReference type="PROSITE" id="PS50048"/>
    </source>
</evidence>
<name>A0A9P0QR79_9ASCO</name>